<dbReference type="InterPro" id="IPR013083">
    <property type="entry name" value="Znf_RING/FYVE/PHD"/>
</dbReference>
<dbReference type="PROSITE" id="PS50089">
    <property type="entry name" value="ZF_RING_2"/>
    <property type="match status" value="1"/>
</dbReference>
<name>A0A443QH42_9ACAR</name>
<proteinExistence type="predicted"/>
<reference evidence="11 12" key="1">
    <citation type="journal article" date="2018" name="Gigascience">
        <title>Genomes of trombidid mites reveal novel predicted allergens and laterally-transferred genes associated with secondary metabolism.</title>
        <authorList>
            <person name="Dong X."/>
            <person name="Chaisiri K."/>
            <person name="Xia D."/>
            <person name="Armstrong S.D."/>
            <person name="Fang Y."/>
            <person name="Donnelly M.J."/>
            <person name="Kadowaki T."/>
            <person name="McGarry J.W."/>
            <person name="Darby A.C."/>
            <person name="Makepeace B.L."/>
        </authorList>
    </citation>
    <scope>NUCLEOTIDE SEQUENCE [LARGE SCALE GENOMIC DNA]</scope>
    <source>
        <strain evidence="11">UoL-WK</strain>
    </source>
</reference>
<protein>
    <recommendedName>
        <fullName evidence="2">RING-type E3 ubiquitin transferase</fullName>
        <ecNumber evidence="2">2.3.2.27</ecNumber>
    </recommendedName>
</protein>
<keyword evidence="3" id="KW-0808">Transferase</keyword>
<dbReference type="GO" id="GO:0006513">
    <property type="term" value="P:protein monoubiquitination"/>
    <property type="evidence" value="ECO:0007669"/>
    <property type="project" value="TreeGrafter"/>
</dbReference>
<dbReference type="InterPro" id="IPR001841">
    <property type="entry name" value="Znf_RING"/>
</dbReference>
<evidence type="ECO:0000256" key="6">
    <source>
        <dbReference type="ARBA" id="ARBA00022833"/>
    </source>
</evidence>
<evidence type="ECO:0000256" key="7">
    <source>
        <dbReference type="ARBA" id="ARBA00023015"/>
    </source>
</evidence>
<dbReference type="Proteomes" id="UP000285301">
    <property type="component" value="Unassembled WGS sequence"/>
</dbReference>
<evidence type="ECO:0000256" key="9">
    <source>
        <dbReference type="PROSITE-ProRule" id="PRU00175"/>
    </source>
</evidence>
<keyword evidence="4" id="KW-0479">Metal-binding</keyword>
<evidence type="ECO:0000313" key="11">
    <source>
        <dbReference type="EMBL" id="RWS02327.1"/>
    </source>
</evidence>
<keyword evidence="8" id="KW-0804">Transcription</keyword>
<evidence type="ECO:0000256" key="5">
    <source>
        <dbReference type="ARBA" id="ARBA00022771"/>
    </source>
</evidence>
<feature type="domain" description="RING-type" evidence="10">
    <location>
        <begin position="23"/>
        <end position="64"/>
    </location>
</feature>
<sequence>MSGAESNGEQQSAQRTKDDGNDCPICLQPMSCTTKVSIIGCQHLFCRECIREWIKVKQECPVCRSLFDKIANSEGVIEHQIHVQNTVGEDNAGNIHLLNFHYLMAQRFSRVRVIPRSVAAVPDIRRALPWGAFY</sequence>
<keyword evidence="6" id="KW-0862">Zinc</keyword>
<dbReference type="AlphaFoldDB" id="A0A443QH42"/>
<evidence type="ECO:0000313" key="12">
    <source>
        <dbReference type="Proteomes" id="UP000285301"/>
    </source>
</evidence>
<evidence type="ECO:0000256" key="3">
    <source>
        <dbReference type="ARBA" id="ARBA00022679"/>
    </source>
</evidence>
<keyword evidence="5 9" id="KW-0863">Zinc-finger</keyword>
<keyword evidence="7" id="KW-0805">Transcription regulation</keyword>
<dbReference type="PROSITE" id="PS00518">
    <property type="entry name" value="ZF_RING_1"/>
    <property type="match status" value="1"/>
</dbReference>
<dbReference type="EMBL" id="NCKU01007866">
    <property type="protein sequence ID" value="RWS02327.1"/>
    <property type="molecule type" value="Genomic_DNA"/>
</dbReference>
<dbReference type="GO" id="GO:0008270">
    <property type="term" value="F:zinc ion binding"/>
    <property type="evidence" value="ECO:0007669"/>
    <property type="project" value="UniProtKB-KW"/>
</dbReference>
<dbReference type="Gene3D" id="3.30.40.10">
    <property type="entry name" value="Zinc/RING finger domain, C3HC4 (zinc finger)"/>
    <property type="match status" value="1"/>
</dbReference>
<dbReference type="GO" id="GO:0000209">
    <property type="term" value="P:protein polyubiquitination"/>
    <property type="evidence" value="ECO:0007669"/>
    <property type="project" value="TreeGrafter"/>
</dbReference>
<evidence type="ECO:0000256" key="1">
    <source>
        <dbReference type="ARBA" id="ARBA00000900"/>
    </source>
</evidence>
<keyword evidence="12" id="KW-1185">Reference proteome</keyword>
<dbReference type="PANTHER" id="PTHR46077:SF1">
    <property type="entry name" value="TOP1 BINDING ARGININE_SERINE RICH PROTEIN, E3 UBIQUITIN LIGASE"/>
    <property type="match status" value="1"/>
</dbReference>
<dbReference type="GO" id="GO:0061630">
    <property type="term" value="F:ubiquitin protein ligase activity"/>
    <property type="evidence" value="ECO:0007669"/>
    <property type="project" value="UniProtKB-EC"/>
</dbReference>
<dbReference type="PANTHER" id="PTHR46077">
    <property type="entry name" value="E3 UBIQUITIN-PROTEIN LIGASE TOPORS"/>
    <property type="match status" value="1"/>
</dbReference>
<gene>
    <name evidence="11" type="ORF">B4U79_16628</name>
</gene>
<dbReference type="Pfam" id="PF13639">
    <property type="entry name" value="zf-RING_2"/>
    <property type="match status" value="1"/>
</dbReference>
<organism evidence="11 12">
    <name type="scientific">Dinothrombium tinctorium</name>
    <dbReference type="NCBI Taxonomy" id="1965070"/>
    <lineage>
        <taxon>Eukaryota</taxon>
        <taxon>Metazoa</taxon>
        <taxon>Ecdysozoa</taxon>
        <taxon>Arthropoda</taxon>
        <taxon>Chelicerata</taxon>
        <taxon>Arachnida</taxon>
        <taxon>Acari</taxon>
        <taxon>Acariformes</taxon>
        <taxon>Trombidiformes</taxon>
        <taxon>Prostigmata</taxon>
        <taxon>Anystina</taxon>
        <taxon>Parasitengona</taxon>
        <taxon>Trombidioidea</taxon>
        <taxon>Trombidiidae</taxon>
        <taxon>Dinothrombium</taxon>
    </lineage>
</organism>
<comment type="caution">
    <text evidence="11">The sequence shown here is derived from an EMBL/GenBank/DDBJ whole genome shotgun (WGS) entry which is preliminary data.</text>
</comment>
<comment type="catalytic activity">
    <reaction evidence="1">
        <text>S-ubiquitinyl-[E2 ubiquitin-conjugating enzyme]-L-cysteine + [acceptor protein]-L-lysine = [E2 ubiquitin-conjugating enzyme]-L-cysteine + N(6)-ubiquitinyl-[acceptor protein]-L-lysine.</text>
        <dbReference type="EC" id="2.3.2.27"/>
    </reaction>
</comment>
<dbReference type="InterPro" id="IPR017907">
    <property type="entry name" value="Znf_RING_CS"/>
</dbReference>
<evidence type="ECO:0000256" key="2">
    <source>
        <dbReference type="ARBA" id="ARBA00012483"/>
    </source>
</evidence>
<evidence type="ECO:0000256" key="8">
    <source>
        <dbReference type="ARBA" id="ARBA00023163"/>
    </source>
</evidence>
<dbReference type="OrthoDB" id="9984778at2759"/>
<evidence type="ECO:0000259" key="10">
    <source>
        <dbReference type="PROSITE" id="PS50089"/>
    </source>
</evidence>
<dbReference type="SUPFAM" id="SSF57850">
    <property type="entry name" value="RING/U-box"/>
    <property type="match status" value="1"/>
</dbReference>
<dbReference type="EC" id="2.3.2.27" evidence="2"/>
<dbReference type="SMART" id="SM00184">
    <property type="entry name" value="RING"/>
    <property type="match status" value="1"/>
</dbReference>
<evidence type="ECO:0000256" key="4">
    <source>
        <dbReference type="ARBA" id="ARBA00022723"/>
    </source>
</evidence>
<accession>A0A443QH42</accession>